<dbReference type="AlphaFoldDB" id="A0A0E3LSN7"/>
<dbReference type="Gene3D" id="3.90.1720.10">
    <property type="entry name" value="endopeptidase domain like (from Nostoc punctiforme)"/>
    <property type="match status" value="1"/>
</dbReference>
<dbReference type="InterPro" id="IPR038765">
    <property type="entry name" value="Papain-like_cys_pep_sf"/>
</dbReference>
<dbReference type="Pfam" id="PF00092">
    <property type="entry name" value="VWA"/>
    <property type="match status" value="1"/>
</dbReference>
<dbReference type="InterPro" id="IPR013783">
    <property type="entry name" value="Ig-like_fold"/>
</dbReference>
<evidence type="ECO:0000259" key="2">
    <source>
        <dbReference type="PROSITE" id="PS50911"/>
    </source>
</evidence>
<dbReference type="Gene3D" id="3.40.50.410">
    <property type="entry name" value="von Willebrand factor, type A domain"/>
    <property type="match status" value="1"/>
</dbReference>
<organism evidence="3 4">
    <name type="scientific">Methanosarcina mazei SarPi</name>
    <dbReference type="NCBI Taxonomy" id="1434115"/>
    <lineage>
        <taxon>Archaea</taxon>
        <taxon>Methanobacteriati</taxon>
        <taxon>Methanobacteriota</taxon>
        <taxon>Stenosarchaea group</taxon>
        <taxon>Methanomicrobia</taxon>
        <taxon>Methanosarcinales</taxon>
        <taxon>Methanosarcinaceae</taxon>
        <taxon>Methanosarcina</taxon>
    </lineage>
</organism>
<dbReference type="Proteomes" id="UP000033116">
    <property type="component" value="Chromosome"/>
</dbReference>
<accession>A0A0E3LSN7</accession>
<dbReference type="HOGENOM" id="CLU_298922_0_0_2"/>
<dbReference type="PANTHER" id="PTHR10579">
    <property type="entry name" value="CALCIUM-ACTIVATED CHLORIDE CHANNEL REGULATOR"/>
    <property type="match status" value="1"/>
</dbReference>
<dbReference type="GeneID" id="24865361"/>
<dbReference type="PANTHER" id="PTHR10579:SF43">
    <property type="entry name" value="ZINC FINGER (C3HC4-TYPE RING FINGER) FAMILY PROTEIN"/>
    <property type="match status" value="1"/>
</dbReference>
<dbReference type="PATRIC" id="fig|1434115.4.peg.2713"/>
<feature type="domain" description="Peptidase C51" evidence="2">
    <location>
        <begin position="54"/>
        <end position="183"/>
    </location>
</feature>
<dbReference type="RefSeq" id="WP_011034396.1">
    <property type="nucleotide sequence ID" value="NZ_CP009511.1"/>
</dbReference>
<sequence>MKQKLVVMIAAVLILALTVSIASAEDQNDQTSLRSEQNDAFVAGDNLIDSSSVIKYGDPIGSYKNVTAYSNKGNGKYQCVEYVKRFYKEAMNVEPDWDGTGNAITYYTNAEAKGLVSYSNNGSVAPKPDDIIIFSPTDNGYGHVAIITEVGDKYIKIIEQNWNQENAFASLSLEKNGSKYYISPRGASKRPTEGWCRTPILNIISPTKKSFSLVGNYNNPNLLTVDAEVKSENVPITGLNKDNFTIEIGSKKVNDVTVSDVGEGKYKLSFNPPKQDSNGNYDLNVYVKYKKVTLSDSELNAVRYGEDNANANANVMLVIDRSGSMSGSPISSAKNSANLFIDYMEAEDMAGVVSFSSSARYDYHLATLTPEVKNSIKQKINSIYASGVTAIGSGMRYGLNDLLNYGDPNNPWAIVLLSDGYQNSGENPNNVIPSIKASNIQVYTVGLGPAVDQKLLGNIADQTGGKYYYSPTDSQLQEIYNDIVGKIIGWKTVFKRNVKMFIHERVPIAVPIDSAIDKVSFGIGWPGSNVDLVLYKPDGTLVDPSFADSDPTIEYLSGPTYKIYKVTDPESGMWNMELNATDMPAGGEDVYVTVLAESTLSMSLSTNKGQYNQGEVVKIIADLSDAGTQITGADVKVNVTLPDSSVEYLTLYDDGGHGDNGSQDGVYANYLVDTSLMGDYKVDVTSTGSLSDGSQFKRIEDTSFEIIQGISSISSIANLQSTNDITWINWTWTNPTGPNFSHTEIYLDGVFQANTSAEFFNATGLEPETEYTLSTHTVDISGNVNETWVNSTATTSAELVSDVKKPVIDSVNLFPANTTAGATINLSINATDDTAVTEVIAGDIQLIKTDDIWQGSITAPSSIGSYSLLIKAKDAAGNVAEASVPYRVVQLSGGANIAVSPRSSSIVAGNSVTLNIKVKNTQNIDDIFKVNITVSELPAANQANIDWFSWTEQSVKLRAGEEILLPLEVEVPDGTALGLKLFRANVNSETSVVTGFDTGYLKVV</sequence>
<dbReference type="InterPro" id="IPR051266">
    <property type="entry name" value="CLCR"/>
</dbReference>
<dbReference type="CDD" id="cd00198">
    <property type="entry name" value="vWFA"/>
    <property type="match status" value="1"/>
</dbReference>
<dbReference type="PROSITE" id="PS50234">
    <property type="entry name" value="VWFA"/>
    <property type="match status" value="1"/>
</dbReference>
<reference evidence="3 4" key="1">
    <citation type="submission" date="2014-07" db="EMBL/GenBank/DDBJ databases">
        <title>Methanogenic archaea and the global carbon cycle.</title>
        <authorList>
            <person name="Henriksen J.R."/>
            <person name="Luke J."/>
            <person name="Reinhart S."/>
            <person name="Benedict M.N."/>
            <person name="Youngblut N.D."/>
            <person name="Metcalf M.E."/>
            <person name="Whitaker R.J."/>
            <person name="Metcalf W.W."/>
        </authorList>
    </citation>
    <scope>NUCLEOTIDE SEQUENCE [LARGE SCALE GENOMIC DNA]</scope>
    <source>
        <strain evidence="3 4">SarPi</strain>
    </source>
</reference>
<proteinExistence type="predicted"/>
<dbReference type="Gene3D" id="2.60.40.10">
    <property type="entry name" value="Immunoglobulins"/>
    <property type="match status" value="1"/>
</dbReference>
<evidence type="ECO:0000313" key="4">
    <source>
        <dbReference type="Proteomes" id="UP000033116"/>
    </source>
</evidence>
<dbReference type="SMART" id="SM00327">
    <property type="entry name" value="VWA"/>
    <property type="match status" value="1"/>
</dbReference>
<gene>
    <name evidence="3" type="ORF">MSMAP_2106</name>
</gene>
<dbReference type="SUPFAM" id="SSF54001">
    <property type="entry name" value="Cysteine proteinases"/>
    <property type="match status" value="1"/>
</dbReference>
<evidence type="ECO:0000313" key="3">
    <source>
        <dbReference type="EMBL" id="AKB62091.1"/>
    </source>
</evidence>
<dbReference type="InterPro" id="IPR036465">
    <property type="entry name" value="vWFA_dom_sf"/>
</dbReference>
<dbReference type="InterPro" id="IPR007921">
    <property type="entry name" value="CHAP_dom"/>
</dbReference>
<dbReference type="NCBIfam" id="NF041940">
    <property type="entry name" value="choice_anch_X"/>
    <property type="match status" value="1"/>
</dbReference>
<name>A0A0E3LSN7_METMZ</name>
<evidence type="ECO:0000259" key="1">
    <source>
        <dbReference type="PROSITE" id="PS50234"/>
    </source>
</evidence>
<dbReference type="SUPFAM" id="SSF53300">
    <property type="entry name" value="vWA-like"/>
    <property type="match status" value="1"/>
</dbReference>
<protein>
    <submittedName>
        <fullName evidence="3">Calcium-activated chloride channel protein 1</fullName>
    </submittedName>
</protein>
<dbReference type="EMBL" id="CP009511">
    <property type="protein sequence ID" value="AKB62091.1"/>
    <property type="molecule type" value="Genomic_DNA"/>
</dbReference>
<dbReference type="Pfam" id="PF05257">
    <property type="entry name" value="CHAP"/>
    <property type="match status" value="1"/>
</dbReference>
<dbReference type="PROSITE" id="PS50911">
    <property type="entry name" value="CHAP"/>
    <property type="match status" value="1"/>
</dbReference>
<dbReference type="InterPro" id="IPR002035">
    <property type="entry name" value="VWF_A"/>
</dbReference>
<feature type="domain" description="VWFA" evidence="1">
    <location>
        <begin position="314"/>
        <end position="483"/>
    </location>
</feature>